<dbReference type="InterPro" id="IPR036397">
    <property type="entry name" value="RNaseH_sf"/>
</dbReference>
<feature type="domain" description="CCHC-type" evidence="5">
    <location>
        <begin position="50"/>
        <end position="63"/>
    </location>
</feature>
<dbReference type="InterPro" id="IPR001878">
    <property type="entry name" value="Znf_CCHC"/>
</dbReference>
<dbReference type="InterPro" id="IPR039537">
    <property type="entry name" value="Retrotran_Ty1/copia-like"/>
</dbReference>
<dbReference type="SUPFAM" id="SSF53098">
    <property type="entry name" value="Ribonuclease H-like"/>
    <property type="match status" value="1"/>
</dbReference>
<dbReference type="EMBL" id="PGOL01000039">
    <property type="protein sequence ID" value="PKI78574.1"/>
    <property type="molecule type" value="Genomic_DNA"/>
</dbReference>
<comment type="caution">
    <text evidence="6">The sequence shown here is derived from an EMBL/GenBank/DDBJ whole genome shotgun (WGS) entry which is preliminary data.</text>
</comment>
<feature type="non-terminal residue" evidence="6">
    <location>
        <position position="572"/>
    </location>
</feature>
<keyword evidence="2" id="KW-0378">Hydrolase</keyword>
<evidence type="ECO:0000313" key="6">
    <source>
        <dbReference type="EMBL" id="PKI78574.1"/>
    </source>
</evidence>
<dbReference type="PROSITE" id="PS50158">
    <property type="entry name" value="ZF_CCHC"/>
    <property type="match status" value="1"/>
</dbReference>
<reference evidence="6 7" key="1">
    <citation type="submission" date="2017-11" db="EMBL/GenBank/DDBJ databases">
        <title>De-novo sequencing of pomegranate (Punica granatum L.) genome.</title>
        <authorList>
            <person name="Akparov Z."/>
            <person name="Amiraslanov A."/>
            <person name="Hajiyeva S."/>
            <person name="Abbasov M."/>
            <person name="Kaur K."/>
            <person name="Hamwieh A."/>
            <person name="Solovyev V."/>
            <person name="Salamov A."/>
            <person name="Braich B."/>
            <person name="Kosarev P."/>
            <person name="Mahmoud A."/>
            <person name="Hajiyev E."/>
            <person name="Babayeva S."/>
            <person name="Izzatullayeva V."/>
            <person name="Mammadov A."/>
            <person name="Mammadov A."/>
            <person name="Sharifova S."/>
            <person name="Ojaghi J."/>
            <person name="Eynullazada K."/>
            <person name="Bayramov B."/>
            <person name="Abdulazimova A."/>
            <person name="Shahmuradov I."/>
        </authorList>
    </citation>
    <scope>NUCLEOTIDE SEQUENCE [LARGE SCALE GENOMIC DNA]</scope>
    <source>
        <strain evidence="7">cv. AG2017</strain>
        <tissue evidence="6">Leaf</tissue>
    </source>
</reference>
<dbReference type="PANTHER" id="PTHR42648:SF31">
    <property type="entry name" value="RNA-DIRECTED DNA POLYMERASE"/>
    <property type="match status" value="1"/>
</dbReference>
<keyword evidence="3" id="KW-0863">Zinc-finger</keyword>
<dbReference type="GO" id="GO:0003676">
    <property type="term" value="F:nucleic acid binding"/>
    <property type="evidence" value="ECO:0007669"/>
    <property type="project" value="InterPro"/>
</dbReference>
<sequence length="572" mass="64540">MVANEERQRVVARSREIAPASAVFLARGETERGPPGIEKLQSFGEGEVICSHCGKPGHTKGTCWAIIGYPAWHFKSKTSAGKGPMTGQTKHKAGLRGKAQTQRGPDRANAVQTVQGASSRAERLEALPDEHFQRLLSMLSQDVIDPNRLDRTSRRTLGVGELRGGVYYLKRVTTAPQKCQAVVEESVDIWHQRLGHPSRMIKLKDTPQQNGRVERKHRHILNVARALMFQASLRTKFWGECISTAVHLINITPTPLLDNKSPHENQQMFVSRDVRFCETIFPLAKESEKSNQQEGGGALFLEDTSAGLRRAIGRSQTTLWSKWATESQEVTLRRSKRVPSLPKHFKDYIVHTARYKTPSPVLPTTLHSLGTSYPIEKFVDYSTVSNQHKAFLAAIDSDREPSSYREAAQNPRWRDAMSEEIRALELNKTWTIVQLPPGKHPIGCKWVYKVKRRADGSIERYKAWLVAKGFTQVEGIDYHETFAPVAKLVTVRCLLTVAVAKEWHIHQMDVNNAFLHGDLDEEVYMKLPPGFSASSNGTACRFHKSLYGLRQASRNWFSKFAEALRHYGFIQS</sequence>
<accession>A0A2I0LD25</accession>
<dbReference type="Gene3D" id="3.30.420.10">
    <property type="entry name" value="Ribonuclease H-like superfamily/Ribonuclease H"/>
    <property type="match status" value="1"/>
</dbReference>
<evidence type="ECO:0000256" key="2">
    <source>
        <dbReference type="ARBA" id="ARBA00022801"/>
    </source>
</evidence>
<evidence type="ECO:0000313" key="7">
    <source>
        <dbReference type="Proteomes" id="UP000233551"/>
    </source>
</evidence>
<evidence type="ECO:0000256" key="1">
    <source>
        <dbReference type="ARBA" id="ARBA00022723"/>
    </source>
</evidence>
<proteinExistence type="predicted"/>
<dbReference type="InterPro" id="IPR013103">
    <property type="entry name" value="RVT_2"/>
</dbReference>
<dbReference type="GO" id="GO:0008270">
    <property type="term" value="F:zinc ion binding"/>
    <property type="evidence" value="ECO:0007669"/>
    <property type="project" value="UniProtKB-KW"/>
</dbReference>
<dbReference type="SUPFAM" id="SSF56672">
    <property type="entry name" value="DNA/RNA polymerases"/>
    <property type="match status" value="1"/>
</dbReference>
<evidence type="ECO:0000259" key="5">
    <source>
        <dbReference type="PROSITE" id="PS50158"/>
    </source>
</evidence>
<keyword evidence="7" id="KW-1185">Reference proteome</keyword>
<dbReference type="PANTHER" id="PTHR42648">
    <property type="entry name" value="TRANSPOSASE, PUTATIVE-RELATED"/>
    <property type="match status" value="1"/>
</dbReference>
<dbReference type="GO" id="GO:0016787">
    <property type="term" value="F:hydrolase activity"/>
    <property type="evidence" value="ECO:0007669"/>
    <property type="project" value="UniProtKB-KW"/>
</dbReference>
<protein>
    <recommendedName>
        <fullName evidence="5">CCHC-type domain-containing protein</fullName>
    </recommendedName>
</protein>
<organism evidence="6 7">
    <name type="scientific">Punica granatum</name>
    <name type="common">Pomegranate</name>
    <dbReference type="NCBI Taxonomy" id="22663"/>
    <lineage>
        <taxon>Eukaryota</taxon>
        <taxon>Viridiplantae</taxon>
        <taxon>Streptophyta</taxon>
        <taxon>Embryophyta</taxon>
        <taxon>Tracheophyta</taxon>
        <taxon>Spermatophyta</taxon>
        <taxon>Magnoliopsida</taxon>
        <taxon>eudicotyledons</taxon>
        <taxon>Gunneridae</taxon>
        <taxon>Pentapetalae</taxon>
        <taxon>rosids</taxon>
        <taxon>malvids</taxon>
        <taxon>Myrtales</taxon>
        <taxon>Lythraceae</taxon>
        <taxon>Punica</taxon>
    </lineage>
</organism>
<name>A0A2I0LD25_PUNGR</name>
<keyword evidence="3" id="KW-0862">Zinc</keyword>
<dbReference type="STRING" id="22663.A0A2I0LD25"/>
<dbReference type="Proteomes" id="UP000233551">
    <property type="component" value="Unassembled WGS sequence"/>
</dbReference>
<gene>
    <name evidence="6" type="ORF">CRG98_001046</name>
</gene>
<dbReference type="InterPro" id="IPR012337">
    <property type="entry name" value="RNaseH-like_sf"/>
</dbReference>
<evidence type="ECO:0000256" key="3">
    <source>
        <dbReference type="PROSITE-ProRule" id="PRU00047"/>
    </source>
</evidence>
<evidence type="ECO:0000256" key="4">
    <source>
        <dbReference type="SAM" id="MobiDB-lite"/>
    </source>
</evidence>
<feature type="region of interest" description="Disordered" evidence="4">
    <location>
        <begin position="79"/>
        <end position="110"/>
    </location>
</feature>
<dbReference type="Pfam" id="PF07727">
    <property type="entry name" value="RVT_2"/>
    <property type="match status" value="1"/>
</dbReference>
<dbReference type="InterPro" id="IPR043502">
    <property type="entry name" value="DNA/RNA_pol_sf"/>
</dbReference>
<keyword evidence="1" id="KW-0479">Metal-binding</keyword>
<dbReference type="AlphaFoldDB" id="A0A2I0LD25"/>